<name>W7D203_9LIST</name>
<protein>
    <recommendedName>
        <fullName evidence="3">Phage protein</fullName>
    </recommendedName>
</protein>
<accession>W7D203</accession>
<gene>
    <name evidence="1" type="ORF">BCAMP_01165</name>
</gene>
<evidence type="ECO:0000313" key="2">
    <source>
        <dbReference type="Proteomes" id="UP000019243"/>
    </source>
</evidence>
<organism evidence="1 2">
    <name type="scientific">Brochothrix campestris FSL F6-1037</name>
    <dbReference type="NCBI Taxonomy" id="1265861"/>
    <lineage>
        <taxon>Bacteria</taxon>
        <taxon>Bacillati</taxon>
        <taxon>Bacillota</taxon>
        <taxon>Bacilli</taxon>
        <taxon>Bacillales</taxon>
        <taxon>Listeriaceae</taxon>
        <taxon>Brochothrix</taxon>
    </lineage>
</organism>
<dbReference type="EMBL" id="AODH01000004">
    <property type="protein sequence ID" value="EUJ41976.1"/>
    <property type="molecule type" value="Genomic_DNA"/>
</dbReference>
<dbReference type="RefSeq" id="WP_035312988.1">
    <property type="nucleotide sequence ID" value="NZ_AODH01000004.1"/>
</dbReference>
<dbReference type="Proteomes" id="UP000019243">
    <property type="component" value="Unassembled WGS sequence"/>
</dbReference>
<keyword evidence="2" id="KW-1185">Reference proteome</keyword>
<evidence type="ECO:0000313" key="1">
    <source>
        <dbReference type="EMBL" id="EUJ41976.1"/>
    </source>
</evidence>
<dbReference type="OrthoDB" id="2186654at2"/>
<reference evidence="1 2" key="1">
    <citation type="submission" date="2012-12" db="EMBL/GenBank/DDBJ databases">
        <title>Novel taxa of Listeriaceae from agricultural environments in the United States.</title>
        <authorList>
            <person name="den Bakker H.C."/>
            <person name="Allred A."/>
            <person name="Warchocki S."/>
            <person name="Wright E.M."/>
            <person name="Burrell A."/>
            <person name="Nightingale K.K."/>
            <person name="Kephart D."/>
            <person name="Wiedmann M."/>
        </authorList>
    </citation>
    <scope>NUCLEOTIDE SEQUENCE [LARGE SCALE GENOMIC DNA]</scope>
    <source>
        <strain evidence="1 2">FSL F6-1037</strain>
    </source>
</reference>
<comment type="caution">
    <text evidence="1">The sequence shown here is derived from an EMBL/GenBank/DDBJ whole genome shotgun (WGS) entry which is preliminary data.</text>
</comment>
<dbReference type="AlphaFoldDB" id="W7D203"/>
<proteinExistence type="predicted"/>
<sequence length="112" mass="12889">MSISSKEFVMLLKKTPFPVFRDKAPSNTAYPYIVYTYINQDYKRASGSIYRVFPKYQVSLFTTGVEDEFKAIRDALNERKVLFSPMNSIQGDENDETVTNFYITVGCVEDVV</sequence>
<evidence type="ECO:0008006" key="3">
    <source>
        <dbReference type="Google" id="ProtNLM"/>
    </source>
</evidence>
<dbReference type="STRING" id="1265861.BCAMP_01165"/>